<gene>
    <name evidence="8" type="ORF">PM3016_1804</name>
</gene>
<dbReference type="GO" id="GO:0046872">
    <property type="term" value="F:metal ion binding"/>
    <property type="evidence" value="ECO:0007669"/>
    <property type="project" value="UniProtKB-KW"/>
</dbReference>
<feature type="region of interest" description="Disordered" evidence="6">
    <location>
        <begin position="146"/>
        <end position="165"/>
    </location>
</feature>
<evidence type="ECO:0000256" key="7">
    <source>
        <dbReference type="SAM" id="SignalP"/>
    </source>
</evidence>
<dbReference type="GO" id="GO:0016491">
    <property type="term" value="F:oxidoreductase activity"/>
    <property type="evidence" value="ECO:0007669"/>
    <property type="project" value="UniProtKB-KW"/>
</dbReference>
<name>H6NH36_9BACL</name>
<evidence type="ECO:0000256" key="3">
    <source>
        <dbReference type="ARBA" id="ARBA00023002"/>
    </source>
</evidence>
<reference evidence="8 9" key="1">
    <citation type="journal article" date="2012" name="J. Bacteriol.">
        <title>Complete Genome Sequence of Paenibacillus mucilaginosus 3016, a Bacterium Functional as Microbial Fertilizer.</title>
        <authorList>
            <person name="Ma M."/>
            <person name="Wang Z."/>
            <person name="Li L."/>
            <person name="Jiang X."/>
            <person name="Guan D."/>
            <person name="Cao F."/>
            <person name="Chen H."/>
            <person name="Wang X."/>
            <person name="Shen D."/>
            <person name="Du B."/>
            <person name="Li J."/>
        </authorList>
    </citation>
    <scope>NUCLEOTIDE SEQUENCE [LARGE SCALE GENOMIC DNA]</scope>
    <source>
        <strain evidence="8 9">3016</strain>
    </source>
</reference>
<dbReference type="RefSeq" id="WP_014369233.1">
    <property type="nucleotide sequence ID" value="NC_016935.1"/>
</dbReference>
<dbReference type="GO" id="GO:0051539">
    <property type="term" value="F:4 iron, 4 sulfur cluster binding"/>
    <property type="evidence" value="ECO:0007669"/>
    <property type="project" value="UniProtKB-KW"/>
</dbReference>
<dbReference type="STRING" id="1116391.PM3016_1804"/>
<dbReference type="PROSITE" id="PS51257">
    <property type="entry name" value="PROKAR_LIPOPROTEIN"/>
    <property type="match status" value="1"/>
</dbReference>
<sequence length="517" mass="56434">MTGRKWFAVSSIVMAGALLLTACFGRADAPVTRTPKPLDPSKPDVVVIGSEIEGMYLARAAVDEGLSVLVLDPREEPGGQLLQGEMLYLDEPFDRSGTSLLQGLVKGLFDEYKKGTIRKLPEYESYYASLTEGIRIVPGITITSLSTGSPGGSSSAVKPEGSSPTRITAMTYRTKNGEEKTVSAQYWVENTDHAALSSRLGLKRIPGMETVFPAKGKDYMASSVMMKFKGVDWKKFAKEVGGLPKAQRFEKYGVNTDVSKDFAYGLGNIGKSYKPSSKEVFLRGLNVVNQRDGEALINALLVFGVNPADAESVKKAHELGVSETLKVRDHLRRELPGWENAEVNGYPRYLYIRDYDRYETEYVMQASDLFSGTLFPDTVGIAGYALDLQGTKANPWGTEIGKSDRYGMPLRSFLYKGYANVIAAGKNVGASAVAYGSARIQPNTAQAGEVIGAILGLIDGRHELASIPEEEMKRLQKLMKKRGIELNGKPGRNLIEGYSPQQIEQVNQGKLVVKPKS</sequence>
<feature type="compositionally biased region" description="Low complexity" evidence="6">
    <location>
        <begin position="146"/>
        <end position="155"/>
    </location>
</feature>
<evidence type="ECO:0000313" key="9">
    <source>
        <dbReference type="Proteomes" id="UP000007523"/>
    </source>
</evidence>
<keyword evidence="5" id="KW-0411">Iron-sulfur</keyword>
<evidence type="ECO:0008006" key="10">
    <source>
        <dbReference type="Google" id="ProtNLM"/>
    </source>
</evidence>
<dbReference type="PANTHER" id="PTHR43498">
    <property type="entry name" value="FERREDOXIN:COB-COM HETERODISULFIDE REDUCTASE SUBUNIT A"/>
    <property type="match status" value="1"/>
</dbReference>
<keyword evidence="1" id="KW-0004">4Fe-4S</keyword>
<protein>
    <recommendedName>
        <fullName evidence="10">FAD dependent oxidoreductase</fullName>
    </recommendedName>
</protein>
<feature type="signal peptide" evidence="7">
    <location>
        <begin position="1"/>
        <end position="29"/>
    </location>
</feature>
<organism evidence="8 9">
    <name type="scientific">Paenibacillus mucilaginosus 3016</name>
    <dbReference type="NCBI Taxonomy" id="1116391"/>
    <lineage>
        <taxon>Bacteria</taxon>
        <taxon>Bacillati</taxon>
        <taxon>Bacillota</taxon>
        <taxon>Bacilli</taxon>
        <taxon>Bacillales</taxon>
        <taxon>Paenibacillaceae</taxon>
        <taxon>Paenibacillus</taxon>
    </lineage>
</organism>
<evidence type="ECO:0000256" key="2">
    <source>
        <dbReference type="ARBA" id="ARBA00022723"/>
    </source>
</evidence>
<evidence type="ECO:0000256" key="5">
    <source>
        <dbReference type="ARBA" id="ARBA00023014"/>
    </source>
</evidence>
<accession>H6NH36</accession>
<keyword evidence="9" id="KW-1185">Reference proteome</keyword>
<proteinExistence type="predicted"/>
<evidence type="ECO:0000256" key="6">
    <source>
        <dbReference type="SAM" id="MobiDB-lite"/>
    </source>
</evidence>
<dbReference type="AlphaFoldDB" id="H6NH36"/>
<dbReference type="SUPFAM" id="SSF51905">
    <property type="entry name" value="FAD/NAD(P)-binding domain"/>
    <property type="match status" value="1"/>
</dbReference>
<feature type="chain" id="PRO_5039227681" description="FAD dependent oxidoreductase" evidence="7">
    <location>
        <begin position="30"/>
        <end position="517"/>
    </location>
</feature>
<dbReference type="EMBL" id="CP003235">
    <property type="protein sequence ID" value="AFC28714.1"/>
    <property type="molecule type" value="Genomic_DNA"/>
</dbReference>
<dbReference type="InterPro" id="IPR039650">
    <property type="entry name" value="HdrA-like"/>
</dbReference>
<dbReference type="HOGENOM" id="CLU_526615_0_0_9"/>
<dbReference type="Gene3D" id="3.50.50.60">
    <property type="entry name" value="FAD/NAD(P)-binding domain"/>
    <property type="match status" value="1"/>
</dbReference>
<keyword evidence="2" id="KW-0479">Metal-binding</keyword>
<dbReference type="InterPro" id="IPR036188">
    <property type="entry name" value="FAD/NAD-bd_sf"/>
</dbReference>
<evidence type="ECO:0000256" key="4">
    <source>
        <dbReference type="ARBA" id="ARBA00023004"/>
    </source>
</evidence>
<dbReference type="PANTHER" id="PTHR43498:SF1">
    <property type="entry name" value="COB--COM HETERODISULFIDE REDUCTASE IRON-SULFUR SUBUNIT A"/>
    <property type="match status" value="1"/>
</dbReference>
<dbReference type="Pfam" id="PF12831">
    <property type="entry name" value="FAD_oxidored"/>
    <property type="match status" value="1"/>
</dbReference>
<evidence type="ECO:0000313" key="8">
    <source>
        <dbReference type="EMBL" id="AFC28714.1"/>
    </source>
</evidence>
<evidence type="ECO:0000256" key="1">
    <source>
        <dbReference type="ARBA" id="ARBA00022485"/>
    </source>
</evidence>
<keyword evidence="4" id="KW-0408">Iron</keyword>
<keyword evidence="7" id="KW-0732">Signal</keyword>
<dbReference type="KEGG" id="pmq:PM3016_1804"/>
<keyword evidence="3" id="KW-0560">Oxidoreductase</keyword>
<dbReference type="Proteomes" id="UP000007523">
    <property type="component" value="Chromosome"/>
</dbReference>